<gene>
    <name evidence="1" type="ORF">Anas_05734</name>
</gene>
<evidence type="ECO:0000313" key="2">
    <source>
        <dbReference type="Proteomes" id="UP000326759"/>
    </source>
</evidence>
<keyword evidence="2" id="KW-1185">Reference proteome</keyword>
<dbReference type="OrthoDB" id="10252139at2759"/>
<sequence length="195" mass="22704">MDKHIYTLFFSGNYFGVPLENPQFQELENNSSLNDFLDSGSTQILGSHFLPSEKRIIFTSRVIIIKSYDINILSYGTFTRFRSTSTNEKSLVFFKIKPTVITKENLDEIFVSSMLDSPISSLYHSLQKLYAPVLLRVRERVFVKELKVKSILEVKDELQFWTEVANKPKSRDEKEIAKAFYQALEPIAKELRKYL</sequence>
<accession>A0A5N5TH06</accession>
<proteinExistence type="predicted"/>
<comment type="caution">
    <text evidence="1">The sequence shown here is derived from an EMBL/GenBank/DDBJ whole genome shotgun (WGS) entry which is preliminary data.</text>
</comment>
<dbReference type="AlphaFoldDB" id="A0A5N5TH06"/>
<dbReference type="Proteomes" id="UP000326759">
    <property type="component" value="Unassembled WGS sequence"/>
</dbReference>
<name>A0A5N5TH06_9CRUS</name>
<organism evidence="1 2">
    <name type="scientific">Armadillidium nasatum</name>
    <dbReference type="NCBI Taxonomy" id="96803"/>
    <lineage>
        <taxon>Eukaryota</taxon>
        <taxon>Metazoa</taxon>
        <taxon>Ecdysozoa</taxon>
        <taxon>Arthropoda</taxon>
        <taxon>Crustacea</taxon>
        <taxon>Multicrustacea</taxon>
        <taxon>Malacostraca</taxon>
        <taxon>Eumalacostraca</taxon>
        <taxon>Peracarida</taxon>
        <taxon>Isopoda</taxon>
        <taxon>Oniscidea</taxon>
        <taxon>Crinocheta</taxon>
        <taxon>Armadillidiidae</taxon>
        <taxon>Armadillidium</taxon>
    </lineage>
</organism>
<dbReference type="EMBL" id="SEYY01003171">
    <property type="protein sequence ID" value="KAB7504445.1"/>
    <property type="molecule type" value="Genomic_DNA"/>
</dbReference>
<reference evidence="1 2" key="1">
    <citation type="journal article" date="2019" name="PLoS Biol.">
        <title>Sex chromosomes control vertical transmission of feminizing Wolbachia symbionts in an isopod.</title>
        <authorList>
            <person name="Becking T."/>
            <person name="Chebbi M.A."/>
            <person name="Giraud I."/>
            <person name="Moumen B."/>
            <person name="Laverre T."/>
            <person name="Caubet Y."/>
            <person name="Peccoud J."/>
            <person name="Gilbert C."/>
            <person name="Cordaux R."/>
        </authorList>
    </citation>
    <scope>NUCLEOTIDE SEQUENCE [LARGE SCALE GENOMIC DNA]</scope>
    <source>
        <strain evidence="1">ANa2</strain>
        <tissue evidence="1">Whole body excluding digestive tract and cuticle</tissue>
    </source>
</reference>
<protein>
    <submittedName>
        <fullName evidence="1">Uncharacterized protein</fullName>
    </submittedName>
</protein>
<evidence type="ECO:0000313" key="1">
    <source>
        <dbReference type="EMBL" id="KAB7504445.1"/>
    </source>
</evidence>